<reference evidence="1" key="1">
    <citation type="submission" date="2019-08" db="EMBL/GenBank/DDBJ databases">
        <authorList>
            <person name="Kucharzyk K."/>
            <person name="Murdoch R.W."/>
            <person name="Higgins S."/>
            <person name="Loffler F."/>
        </authorList>
    </citation>
    <scope>NUCLEOTIDE SEQUENCE</scope>
</reference>
<gene>
    <name evidence="1" type="ORF">SDC9_171391</name>
</gene>
<accession>A0A645GAQ6</accession>
<comment type="caution">
    <text evidence="1">The sequence shown here is derived from an EMBL/GenBank/DDBJ whole genome shotgun (WGS) entry which is preliminary data.</text>
</comment>
<proteinExistence type="predicted"/>
<evidence type="ECO:0000313" key="1">
    <source>
        <dbReference type="EMBL" id="MPN23998.1"/>
    </source>
</evidence>
<organism evidence="1">
    <name type="scientific">bioreactor metagenome</name>
    <dbReference type="NCBI Taxonomy" id="1076179"/>
    <lineage>
        <taxon>unclassified sequences</taxon>
        <taxon>metagenomes</taxon>
        <taxon>ecological metagenomes</taxon>
    </lineage>
</organism>
<sequence length="62" mass="6984">MESIRILEWEKEYFAPVLDGISWSVAIKTVGGLFESSGSNALPRNWGKFCSSVEKIVMGEFR</sequence>
<protein>
    <submittedName>
        <fullName evidence="1">Uncharacterized protein</fullName>
    </submittedName>
</protein>
<dbReference type="EMBL" id="VSSQ01072672">
    <property type="protein sequence ID" value="MPN23998.1"/>
    <property type="molecule type" value="Genomic_DNA"/>
</dbReference>
<dbReference type="AlphaFoldDB" id="A0A645GAQ6"/>
<name>A0A645GAQ6_9ZZZZ</name>